<organism evidence="2 3">
    <name type="scientific">Apibacter mensalis</name>
    <dbReference type="NCBI Taxonomy" id="1586267"/>
    <lineage>
        <taxon>Bacteria</taxon>
        <taxon>Pseudomonadati</taxon>
        <taxon>Bacteroidota</taxon>
        <taxon>Flavobacteriia</taxon>
        <taxon>Flavobacteriales</taxon>
        <taxon>Weeksellaceae</taxon>
        <taxon>Apibacter</taxon>
    </lineage>
</organism>
<dbReference type="EMBL" id="FCOR01000004">
    <property type="protein sequence ID" value="CVK15921.1"/>
    <property type="molecule type" value="Genomic_DNA"/>
</dbReference>
<dbReference type="RefSeq" id="WP_141656191.1">
    <property type="nucleotide sequence ID" value="NZ_FCOR01000004.1"/>
</dbReference>
<feature type="signal peptide" evidence="1">
    <location>
        <begin position="1"/>
        <end position="19"/>
    </location>
</feature>
<dbReference type="Proteomes" id="UP000182761">
    <property type="component" value="Unassembled WGS sequence"/>
</dbReference>
<dbReference type="PROSITE" id="PS51257">
    <property type="entry name" value="PROKAR_LIPOPROTEIN"/>
    <property type="match status" value="1"/>
</dbReference>
<sequence>MKSTLLFLYSMLLSVLVSCSPPKKPLGKPNIHHLRDNYLGHYYVFDNFQDNENCIKYLFNFAEKNKGYLIIMTHKDMYEFDDNIAFIKDTASHKFIFNREDNQGNDTNTRNFRISVNYLKKTKLHFKIEQGINKDKLPVKKLSTDFDSLNVNIVQNFLDYSYDDYETQKQSEKYIYELYNKKDSLKIRQVYHNFGKWFEIDIL</sequence>
<accession>A0A0X3ANJ4</accession>
<feature type="chain" id="PRO_5007049753" description="Lipoprotein" evidence="1">
    <location>
        <begin position="20"/>
        <end position="203"/>
    </location>
</feature>
<dbReference type="OrthoDB" id="1463995at2"/>
<name>A0A0X3ANJ4_9FLAO</name>
<keyword evidence="3" id="KW-1185">Reference proteome</keyword>
<evidence type="ECO:0000313" key="3">
    <source>
        <dbReference type="Proteomes" id="UP000182761"/>
    </source>
</evidence>
<evidence type="ECO:0000256" key="1">
    <source>
        <dbReference type="SAM" id="SignalP"/>
    </source>
</evidence>
<dbReference type="STRING" id="1586267.GCA_001418685_00756"/>
<dbReference type="AlphaFoldDB" id="A0A0X3ANJ4"/>
<keyword evidence="1" id="KW-0732">Signal</keyword>
<protein>
    <recommendedName>
        <fullName evidence="4">Lipoprotein</fullName>
    </recommendedName>
</protein>
<evidence type="ECO:0000313" key="2">
    <source>
        <dbReference type="EMBL" id="CVK15921.1"/>
    </source>
</evidence>
<gene>
    <name evidence="2" type="ORF">Ga0061079_10439</name>
</gene>
<reference evidence="2 3" key="1">
    <citation type="submission" date="2016-01" db="EMBL/GenBank/DDBJ databases">
        <authorList>
            <person name="McClelland M."/>
            <person name="Jain A."/>
            <person name="Saraogi P."/>
            <person name="Mendelson R."/>
            <person name="Westerman R."/>
            <person name="SanMiguel P."/>
            <person name="Csonka L."/>
        </authorList>
    </citation>
    <scope>NUCLEOTIDE SEQUENCE [LARGE SCALE GENOMIC DNA]</scope>
    <source>
        <strain evidence="2 3">R-53146</strain>
    </source>
</reference>
<proteinExistence type="predicted"/>
<evidence type="ECO:0008006" key="4">
    <source>
        <dbReference type="Google" id="ProtNLM"/>
    </source>
</evidence>